<evidence type="ECO:0000256" key="3">
    <source>
        <dbReference type="ARBA" id="ARBA00023004"/>
    </source>
</evidence>
<dbReference type="InterPro" id="IPR001128">
    <property type="entry name" value="Cyt_P450"/>
</dbReference>
<dbReference type="EMBL" id="NMUH01001915">
    <property type="protein sequence ID" value="MQL96410.1"/>
    <property type="molecule type" value="Genomic_DNA"/>
</dbReference>
<dbReference type="OrthoDB" id="1470350at2759"/>
<dbReference type="PRINTS" id="PR00463">
    <property type="entry name" value="EP450I"/>
</dbReference>
<dbReference type="InterPro" id="IPR036396">
    <property type="entry name" value="Cyt_P450_sf"/>
</dbReference>
<feature type="region of interest" description="Disordered" evidence="4">
    <location>
        <begin position="250"/>
        <end position="270"/>
    </location>
</feature>
<reference evidence="5" key="1">
    <citation type="submission" date="2017-07" db="EMBL/GenBank/DDBJ databases">
        <title>Taro Niue Genome Assembly and Annotation.</title>
        <authorList>
            <person name="Atibalentja N."/>
            <person name="Keating K."/>
            <person name="Fields C.J."/>
        </authorList>
    </citation>
    <scope>NUCLEOTIDE SEQUENCE</scope>
    <source>
        <strain evidence="5">Niue_2</strain>
        <tissue evidence="5">Leaf</tissue>
    </source>
</reference>
<accession>A0A843VS93</accession>
<protein>
    <submittedName>
        <fullName evidence="5">Uncharacterized protein</fullName>
    </submittedName>
</protein>
<dbReference type="GO" id="GO:0020037">
    <property type="term" value="F:heme binding"/>
    <property type="evidence" value="ECO:0007669"/>
    <property type="project" value="InterPro"/>
</dbReference>
<dbReference type="Proteomes" id="UP000652761">
    <property type="component" value="Unassembled WGS sequence"/>
</dbReference>
<dbReference type="GO" id="GO:0005506">
    <property type="term" value="F:iron ion binding"/>
    <property type="evidence" value="ECO:0007669"/>
    <property type="project" value="InterPro"/>
</dbReference>
<feature type="compositionally biased region" description="Basic and acidic residues" evidence="4">
    <location>
        <begin position="261"/>
        <end position="270"/>
    </location>
</feature>
<sequence>MRLPWRLETACRCHNCNGQRSKSSLKACEIRWCLPQSSGNGFPDMGPFCNPSLWPFSSHFLMLLLITSCLMGDHRRRNKNQQPRLPPISNLPGLGGCWNRRIERVIAELVRIPGATERVQREVRKVAGGKLMATEDDVARMTYLKAVTKEFQVLRLHTPAPILLPRETMEDIQVQGYVAPRKAIVLVNVWGIAGDPASWEAPEEFRRRDSWTAKWISEETISSLSPWVRGGGFARESILPSLESTWRAPTSSIASTGHGRGPRDYDSEEV</sequence>
<dbReference type="Gene3D" id="1.10.630.10">
    <property type="entry name" value="Cytochrome P450"/>
    <property type="match status" value="1"/>
</dbReference>
<dbReference type="GO" id="GO:0016705">
    <property type="term" value="F:oxidoreductase activity, acting on paired donors, with incorporation or reduction of molecular oxygen"/>
    <property type="evidence" value="ECO:0007669"/>
    <property type="project" value="InterPro"/>
</dbReference>
<keyword evidence="2" id="KW-0479">Metal-binding</keyword>
<name>A0A843VS93_COLES</name>
<organism evidence="5 6">
    <name type="scientific">Colocasia esculenta</name>
    <name type="common">Wild taro</name>
    <name type="synonym">Arum esculentum</name>
    <dbReference type="NCBI Taxonomy" id="4460"/>
    <lineage>
        <taxon>Eukaryota</taxon>
        <taxon>Viridiplantae</taxon>
        <taxon>Streptophyta</taxon>
        <taxon>Embryophyta</taxon>
        <taxon>Tracheophyta</taxon>
        <taxon>Spermatophyta</taxon>
        <taxon>Magnoliopsida</taxon>
        <taxon>Liliopsida</taxon>
        <taxon>Araceae</taxon>
        <taxon>Aroideae</taxon>
        <taxon>Colocasieae</taxon>
        <taxon>Colocasia</taxon>
    </lineage>
</organism>
<evidence type="ECO:0000256" key="4">
    <source>
        <dbReference type="SAM" id="MobiDB-lite"/>
    </source>
</evidence>
<dbReference type="SUPFAM" id="SSF48264">
    <property type="entry name" value="Cytochrome P450"/>
    <property type="match status" value="1"/>
</dbReference>
<keyword evidence="6" id="KW-1185">Reference proteome</keyword>
<dbReference type="PANTHER" id="PTHR47955:SF15">
    <property type="entry name" value="CYTOCHROME P450 71A2-LIKE"/>
    <property type="match status" value="1"/>
</dbReference>
<proteinExistence type="inferred from homology"/>
<gene>
    <name evidence="5" type="ORF">Taro_029086</name>
</gene>
<dbReference type="Pfam" id="PF00067">
    <property type="entry name" value="p450"/>
    <property type="match status" value="1"/>
</dbReference>
<evidence type="ECO:0000256" key="1">
    <source>
        <dbReference type="ARBA" id="ARBA00010617"/>
    </source>
</evidence>
<dbReference type="InterPro" id="IPR002401">
    <property type="entry name" value="Cyt_P450_E_grp-I"/>
</dbReference>
<evidence type="ECO:0000256" key="2">
    <source>
        <dbReference type="ARBA" id="ARBA00022723"/>
    </source>
</evidence>
<dbReference type="PANTHER" id="PTHR47955">
    <property type="entry name" value="CYTOCHROME P450 FAMILY 71 PROTEIN"/>
    <property type="match status" value="1"/>
</dbReference>
<evidence type="ECO:0000313" key="5">
    <source>
        <dbReference type="EMBL" id="MQL96410.1"/>
    </source>
</evidence>
<dbReference type="AlphaFoldDB" id="A0A843VS93"/>
<keyword evidence="3" id="KW-0408">Iron</keyword>
<dbReference type="GO" id="GO:0004497">
    <property type="term" value="F:monooxygenase activity"/>
    <property type="evidence" value="ECO:0007669"/>
    <property type="project" value="InterPro"/>
</dbReference>
<evidence type="ECO:0000313" key="6">
    <source>
        <dbReference type="Proteomes" id="UP000652761"/>
    </source>
</evidence>
<comment type="similarity">
    <text evidence="1">Belongs to the cytochrome P450 family.</text>
</comment>
<comment type="caution">
    <text evidence="5">The sequence shown here is derived from an EMBL/GenBank/DDBJ whole genome shotgun (WGS) entry which is preliminary data.</text>
</comment>